<feature type="region of interest" description="Disordered" evidence="6">
    <location>
        <begin position="1"/>
        <end position="52"/>
    </location>
</feature>
<dbReference type="PANTHER" id="PTHR11932">
    <property type="entry name" value="CULLIN"/>
    <property type="match status" value="1"/>
</dbReference>
<dbReference type="InterPro" id="IPR001373">
    <property type="entry name" value="Cullin_N"/>
</dbReference>
<dbReference type="Pfam" id="PF10557">
    <property type="entry name" value="Cullin_Nedd8"/>
    <property type="match status" value="1"/>
</dbReference>
<dbReference type="GO" id="GO:0006511">
    <property type="term" value="P:ubiquitin-dependent protein catabolic process"/>
    <property type="evidence" value="ECO:0007669"/>
    <property type="project" value="InterPro"/>
</dbReference>
<keyword evidence="2" id="KW-1017">Isopeptide bond</keyword>
<dbReference type="Gene3D" id="3.30.230.130">
    <property type="entry name" value="Cullin, Chain C, Domain 2"/>
    <property type="match status" value="1"/>
</dbReference>
<dbReference type="FunFam" id="1.10.10.10:FF:000014">
    <property type="entry name" value="Cullin 1"/>
    <property type="match status" value="1"/>
</dbReference>
<dbReference type="Pfam" id="PF00888">
    <property type="entry name" value="Cullin"/>
    <property type="match status" value="1"/>
</dbReference>
<dbReference type="FunFam" id="1.20.1310.10:FF:000002">
    <property type="entry name" value="cullin-3 isoform X1"/>
    <property type="match status" value="1"/>
</dbReference>
<reference evidence="8 9" key="1">
    <citation type="journal article" date="2015" name="Front. Microbiol.">
        <title>Genome sequence of the plant growth promoting endophytic yeast Rhodotorula graminis WP1.</title>
        <authorList>
            <person name="Firrincieli A."/>
            <person name="Otillar R."/>
            <person name="Salamov A."/>
            <person name="Schmutz J."/>
            <person name="Khan Z."/>
            <person name="Redman R.S."/>
            <person name="Fleck N.D."/>
            <person name="Lindquist E."/>
            <person name="Grigoriev I.V."/>
            <person name="Doty S.L."/>
        </authorList>
    </citation>
    <scope>NUCLEOTIDE SEQUENCE [LARGE SCALE GENOMIC DNA]</scope>
    <source>
        <strain evidence="8 9">WP1</strain>
    </source>
</reference>
<dbReference type="InterPro" id="IPR059120">
    <property type="entry name" value="Cullin-like_AB"/>
</dbReference>
<dbReference type="Pfam" id="PF26557">
    <property type="entry name" value="Cullin_AB"/>
    <property type="match status" value="1"/>
</dbReference>
<evidence type="ECO:0000256" key="1">
    <source>
        <dbReference type="ARBA" id="ARBA00006019"/>
    </source>
</evidence>
<evidence type="ECO:0000256" key="3">
    <source>
        <dbReference type="ARBA" id="ARBA00022843"/>
    </source>
</evidence>
<evidence type="ECO:0000256" key="2">
    <source>
        <dbReference type="ARBA" id="ARBA00022499"/>
    </source>
</evidence>
<dbReference type="GeneID" id="28978001"/>
<dbReference type="GO" id="GO:0031625">
    <property type="term" value="F:ubiquitin protein ligase binding"/>
    <property type="evidence" value="ECO:0007669"/>
    <property type="project" value="InterPro"/>
</dbReference>
<evidence type="ECO:0000256" key="5">
    <source>
        <dbReference type="RuleBase" id="RU003829"/>
    </source>
</evidence>
<keyword evidence="9" id="KW-1185">Reference proteome</keyword>
<dbReference type="STRING" id="578459.A0A0P9EJE5"/>
<dbReference type="InterPro" id="IPR016157">
    <property type="entry name" value="Cullin_CS"/>
</dbReference>
<evidence type="ECO:0000313" key="9">
    <source>
        <dbReference type="Proteomes" id="UP000053890"/>
    </source>
</evidence>
<dbReference type="InterPro" id="IPR019559">
    <property type="entry name" value="Cullin_neddylation_domain"/>
</dbReference>
<gene>
    <name evidence="8" type="ORF">RHOBADRAFT_54896</name>
</gene>
<dbReference type="SMART" id="SM00884">
    <property type="entry name" value="Cullin_Nedd8"/>
    <property type="match status" value="1"/>
</dbReference>
<dbReference type="RefSeq" id="XP_018269751.1">
    <property type="nucleotide sequence ID" value="XM_018417553.1"/>
</dbReference>
<dbReference type="SUPFAM" id="SSF74788">
    <property type="entry name" value="Cullin repeat-like"/>
    <property type="match status" value="1"/>
</dbReference>
<dbReference type="SUPFAM" id="SSF46785">
    <property type="entry name" value="Winged helix' DNA-binding domain"/>
    <property type="match status" value="1"/>
</dbReference>
<dbReference type="AlphaFoldDB" id="A0A0P9EJE5"/>
<keyword evidence="3" id="KW-0832">Ubl conjugation</keyword>
<dbReference type="InterPro" id="IPR036388">
    <property type="entry name" value="WH-like_DNA-bd_sf"/>
</dbReference>
<name>A0A0P9EJE5_RHOGW</name>
<dbReference type="EMBL" id="KQ474082">
    <property type="protein sequence ID" value="KPV73702.1"/>
    <property type="molecule type" value="Genomic_DNA"/>
</dbReference>
<evidence type="ECO:0000256" key="6">
    <source>
        <dbReference type="SAM" id="MobiDB-lite"/>
    </source>
</evidence>
<dbReference type="Gene3D" id="1.20.1310.10">
    <property type="entry name" value="Cullin Repeats"/>
    <property type="match status" value="4"/>
</dbReference>
<dbReference type="Proteomes" id="UP000053890">
    <property type="component" value="Unassembled WGS sequence"/>
</dbReference>
<evidence type="ECO:0000313" key="8">
    <source>
        <dbReference type="EMBL" id="KPV73702.1"/>
    </source>
</evidence>
<proteinExistence type="inferred from homology"/>
<dbReference type="OMA" id="NYQEQTW"/>
<evidence type="ECO:0000256" key="4">
    <source>
        <dbReference type="PROSITE-ProRule" id="PRU00330"/>
    </source>
</evidence>
<dbReference type="SMART" id="SM00182">
    <property type="entry name" value="CULLIN"/>
    <property type="match status" value="1"/>
</dbReference>
<dbReference type="InterPro" id="IPR016158">
    <property type="entry name" value="Cullin_homology"/>
</dbReference>
<dbReference type="InterPro" id="IPR016159">
    <property type="entry name" value="Cullin_repeat-like_dom_sf"/>
</dbReference>
<dbReference type="PROSITE" id="PS50069">
    <property type="entry name" value="CULLIN_2"/>
    <property type="match status" value="1"/>
</dbReference>
<dbReference type="GO" id="GO:0031461">
    <property type="term" value="C:cullin-RING ubiquitin ligase complex"/>
    <property type="evidence" value="ECO:0007669"/>
    <property type="project" value="InterPro"/>
</dbReference>
<protein>
    <recommendedName>
        <fullName evidence="7">Cullin family profile domain-containing protein</fullName>
    </recommendedName>
</protein>
<organism evidence="8 9">
    <name type="scientific">Rhodotorula graminis (strain WP1)</name>
    <dbReference type="NCBI Taxonomy" id="578459"/>
    <lineage>
        <taxon>Eukaryota</taxon>
        <taxon>Fungi</taxon>
        <taxon>Dikarya</taxon>
        <taxon>Basidiomycota</taxon>
        <taxon>Pucciniomycotina</taxon>
        <taxon>Microbotryomycetes</taxon>
        <taxon>Sporidiobolales</taxon>
        <taxon>Sporidiobolaceae</taxon>
        <taxon>Rhodotorula</taxon>
    </lineage>
</organism>
<comment type="similarity">
    <text evidence="1 4 5">Belongs to the cullin family.</text>
</comment>
<feature type="compositionally biased region" description="Low complexity" evidence="6">
    <location>
        <begin position="16"/>
        <end position="37"/>
    </location>
</feature>
<dbReference type="OrthoDB" id="27073at2759"/>
<dbReference type="SUPFAM" id="SSF75632">
    <property type="entry name" value="Cullin homology domain"/>
    <property type="match status" value="1"/>
</dbReference>
<dbReference type="PROSITE" id="PS01256">
    <property type="entry name" value="CULLIN_1"/>
    <property type="match status" value="1"/>
</dbReference>
<dbReference type="Gene3D" id="1.10.10.10">
    <property type="entry name" value="Winged helix-like DNA-binding domain superfamily/Winged helix DNA-binding domain"/>
    <property type="match status" value="1"/>
</dbReference>
<feature type="domain" description="Cullin family profile" evidence="7">
    <location>
        <begin position="447"/>
        <end position="699"/>
    </location>
</feature>
<dbReference type="InterPro" id="IPR036390">
    <property type="entry name" value="WH_DNA-bd_sf"/>
</dbReference>
<evidence type="ECO:0000259" key="7">
    <source>
        <dbReference type="PROSITE" id="PS50069"/>
    </source>
</evidence>
<dbReference type="InterPro" id="IPR036317">
    <property type="entry name" value="Cullin_homology_sf"/>
</dbReference>
<dbReference type="InterPro" id="IPR045093">
    <property type="entry name" value="Cullin"/>
</dbReference>
<sequence>MASPPTKMAKLDHAPPARTTAPAALSRTPSSSSSSRRIGLASGVDRTKVRSIQLGPSKNKLALGSKPTNPHKAVDPLATLARAARAILSRPPQPTPESLQALYSLTEHVVHNGNDAAQQLYDRLRLELERAAGDLRRSLAAPVPDSAATATADGSALGVKASAHEAWIKLFDDEVGRFGDQVLLVRSVFLHLDRTYVLQSSALLSIWDLGLSLFQDSVLSDSTISSRITSATLDLVALERSGTSVPRAQLRSFLRRVRSFATPAAYAEVVIAPFLAATEAHYDVQGNAHAVELDSTTYLARAVAALRDEDERVRGVFGGAGEADLAREVERRVEGGLIRGHVEDIATKETATLCEQDRKDELATLYGLLKRVNQLGVLRAAFLAYLKTTALALVSDPAQDAHMVERLIALRHAARAFVEGPFERNEDEFGKAVNSAFESVVNTRQNKPAEMMAKYLDAKLRSGGARGLDDIMLEAVLNDVLYLFRFTQGKDIFEAFYKRDLAKRLLLNKSASFDAERSMLLKLKDECGPGFTSKLEIMFKDMDLSADVMSAFSASSASSSSGSGPSSFDLSVSVLSQGNWPTYPPFPIALPPALTAARERFRAFYVAKHSGRALSWASGLDTVTLRAHFPSSATASTSGKAGTARKELLVSLAQAVVLLLFNDPAEQGAADDGTLSLEEIGAATQLEAKELARTLQSLACGKVRVITKQPKGRDVNAGDRFAFNSDFKSDHVRIKINQIQQKETVEENKSTTERVFTDRASHLQLAIVRIMKARKTLKHQELVMEVVSQIGQRFKVEPAEIKKSIASLIDREYMGRAEDNHALYHYIA</sequence>
<accession>A0A0P9EJE5</accession>